<accession>A0ABQ5HHZ6</accession>
<reference evidence="2" key="1">
    <citation type="journal article" date="2022" name="Int. J. Mol. Sci.">
        <title>Draft Genome of Tanacetum Coccineum: Genomic Comparison of Closely Related Tanacetum-Family Plants.</title>
        <authorList>
            <person name="Yamashiro T."/>
            <person name="Shiraishi A."/>
            <person name="Nakayama K."/>
            <person name="Satake H."/>
        </authorList>
    </citation>
    <scope>NUCLEOTIDE SEQUENCE</scope>
</reference>
<evidence type="ECO:0000313" key="3">
    <source>
        <dbReference type="Proteomes" id="UP001151760"/>
    </source>
</evidence>
<comment type="caution">
    <text evidence="2">The sequence shown here is derived from an EMBL/GenBank/DDBJ whole genome shotgun (WGS) entry which is preliminary data.</text>
</comment>
<gene>
    <name evidence="2" type="ORF">Tco_1068886</name>
</gene>
<name>A0ABQ5HHZ6_9ASTR</name>
<dbReference type="EMBL" id="BQNB010019614">
    <property type="protein sequence ID" value="GJT87169.1"/>
    <property type="molecule type" value="Genomic_DNA"/>
</dbReference>
<feature type="transmembrane region" description="Helical" evidence="1">
    <location>
        <begin position="6"/>
        <end position="28"/>
    </location>
</feature>
<dbReference type="Proteomes" id="UP001151760">
    <property type="component" value="Unassembled WGS sequence"/>
</dbReference>
<organism evidence="2 3">
    <name type="scientific">Tanacetum coccineum</name>
    <dbReference type="NCBI Taxonomy" id="301880"/>
    <lineage>
        <taxon>Eukaryota</taxon>
        <taxon>Viridiplantae</taxon>
        <taxon>Streptophyta</taxon>
        <taxon>Embryophyta</taxon>
        <taxon>Tracheophyta</taxon>
        <taxon>Spermatophyta</taxon>
        <taxon>Magnoliopsida</taxon>
        <taxon>eudicotyledons</taxon>
        <taxon>Gunneridae</taxon>
        <taxon>Pentapetalae</taxon>
        <taxon>asterids</taxon>
        <taxon>campanulids</taxon>
        <taxon>Asterales</taxon>
        <taxon>Asteraceae</taxon>
        <taxon>Asteroideae</taxon>
        <taxon>Anthemideae</taxon>
        <taxon>Anthemidinae</taxon>
        <taxon>Tanacetum</taxon>
    </lineage>
</organism>
<keyword evidence="1" id="KW-0472">Membrane</keyword>
<keyword evidence="1" id="KW-0812">Transmembrane</keyword>
<proteinExistence type="predicted"/>
<protein>
    <submittedName>
        <fullName evidence="2">Uncharacterized protein</fullName>
    </submittedName>
</protein>
<keyword evidence="3" id="KW-1185">Reference proteome</keyword>
<keyword evidence="1" id="KW-1133">Transmembrane helix</keyword>
<evidence type="ECO:0000313" key="2">
    <source>
        <dbReference type="EMBL" id="GJT87169.1"/>
    </source>
</evidence>
<sequence length="163" mass="18525">MMLFRLRLWFVVVVIVVVMVIVVGVSLVEKPLQECTFQSSYFQVAPIRTHKNCSGSDCVKPRYHSPFQSQSPKFLFHPLDFSCWAVFSSHHSFHVAPGDLISIRRSALLIANEPGVQMGARHYHRSNLLKVHTDDNLAYPFTKALSNRKLTQHVLETVASHPV</sequence>
<evidence type="ECO:0000256" key="1">
    <source>
        <dbReference type="SAM" id="Phobius"/>
    </source>
</evidence>
<reference evidence="2" key="2">
    <citation type="submission" date="2022-01" db="EMBL/GenBank/DDBJ databases">
        <authorList>
            <person name="Yamashiro T."/>
            <person name="Shiraishi A."/>
            <person name="Satake H."/>
            <person name="Nakayama K."/>
        </authorList>
    </citation>
    <scope>NUCLEOTIDE SEQUENCE</scope>
</reference>